<evidence type="ECO:0000313" key="12">
    <source>
        <dbReference type="Proteomes" id="UP000759131"/>
    </source>
</evidence>
<feature type="domain" description="C2H2-type" evidence="10">
    <location>
        <begin position="632"/>
        <end position="661"/>
    </location>
</feature>
<dbReference type="SUPFAM" id="SSF57667">
    <property type="entry name" value="beta-beta-alpha zinc fingers"/>
    <property type="match status" value="3"/>
</dbReference>
<keyword evidence="4 8" id="KW-0863">Zinc-finger</keyword>
<evidence type="ECO:0000313" key="11">
    <source>
        <dbReference type="EMBL" id="CAD7624608.1"/>
    </source>
</evidence>
<evidence type="ECO:0000256" key="1">
    <source>
        <dbReference type="ARBA" id="ARBA00004370"/>
    </source>
</evidence>
<keyword evidence="7 9" id="KW-0472">Membrane</keyword>
<dbReference type="InterPro" id="IPR013087">
    <property type="entry name" value="Znf_C2H2_type"/>
</dbReference>
<dbReference type="GO" id="GO:0000978">
    <property type="term" value="F:RNA polymerase II cis-regulatory region sequence-specific DNA binding"/>
    <property type="evidence" value="ECO:0007669"/>
    <property type="project" value="TreeGrafter"/>
</dbReference>
<evidence type="ECO:0000256" key="3">
    <source>
        <dbReference type="ARBA" id="ARBA00022723"/>
    </source>
</evidence>
<dbReference type="Pfam" id="PF01490">
    <property type="entry name" value="Aa_trans"/>
    <property type="match status" value="1"/>
</dbReference>
<dbReference type="InterPro" id="IPR013057">
    <property type="entry name" value="AA_transpt_TM"/>
</dbReference>
<evidence type="ECO:0000256" key="9">
    <source>
        <dbReference type="SAM" id="Phobius"/>
    </source>
</evidence>
<feature type="transmembrane region" description="Helical" evidence="9">
    <location>
        <begin position="177"/>
        <end position="197"/>
    </location>
</feature>
<dbReference type="FunFam" id="3.30.160.60:FF:002343">
    <property type="entry name" value="Zinc finger protein 33A"/>
    <property type="match status" value="2"/>
</dbReference>
<dbReference type="SMART" id="SM00355">
    <property type="entry name" value="ZnF_C2H2"/>
    <property type="match status" value="7"/>
</dbReference>
<proteinExistence type="predicted"/>
<reference evidence="11" key="1">
    <citation type="submission" date="2020-11" db="EMBL/GenBank/DDBJ databases">
        <authorList>
            <person name="Tran Van P."/>
        </authorList>
    </citation>
    <scope>NUCLEOTIDE SEQUENCE</scope>
</reference>
<dbReference type="Proteomes" id="UP000759131">
    <property type="component" value="Unassembled WGS sequence"/>
</dbReference>
<feature type="domain" description="C2H2-type" evidence="10">
    <location>
        <begin position="714"/>
        <end position="743"/>
    </location>
</feature>
<evidence type="ECO:0000256" key="4">
    <source>
        <dbReference type="ARBA" id="ARBA00022771"/>
    </source>
</evidence>
<dbReference type="PANTHER" id="PTHR23235:SF120">
    <property type="entry name" value="KRUPPEL-LIKE FACTOR 15"/>
    <property type="match status" value="1"/>
</dbReference>
<name>A0A7R9PXQ1_9ACAR</name>
<sequence>MDSWVGIAVIIASGLIAAYSGVCLARCWLMLEERWPEYRSPTRNPFASIGYRSNGQWMSYVCSAVMDVTFFGGATVHSPNTVVVVGISGRLLAAGRRGDTLLHTAIRQITFCDWIVIIAIALIPLSWLGSPADFWPLAVGAIGTTIIGLILLLVDVIMDSSTYVSSATYNAPSFSSFFLGFGTIVFAFGGAAAFPTFQNDMKDKTKFPIAVVVGFILLIVLYLPVSIGGYTVYGSAVKADILDSVSTGGLRTAVTALFAIHLFLAFLILLNPVAQEFETFVNIPQILMVYTVYSIHIQAMHNPHNTDGRHHPNIHIQAMHNPHNTDGRHLFHGFIGPTIWQNIESNRRLIRYSNDICFATDFLFKSCLTTGPEQGLAAKGNYFEIVIGVIAGVASTYSAIRELVDPDAFKPPCYMSKALIGHKNIDEFVEKCQIDGKLWHRCLWMGCDYTTNRSEGKLWHRCLWMGCDYTTNRSDSIQRHLRKHTGVRPYRCSFEGCTYATIQSSALKIHIRRLDESQSACTSICLKGAQLVPINIFNAFSTTPSEDIQVDVDVEGIPELYGEKGSMDAMSETICINSSDNSIKNVLQYVEKREIDGKVIYYCTYSQDCKYDSIRTDCIVRHMRSHTGDKPYRCQFEGCGYKTVQKSALTEHQMWHSGQRFKCDYCTYKSIKRTKLQHHIHKNHLNHLSALSVEETTIDKRFGQYVSKKNLNWFECKYPKCKYGTIRSDAIVRHMRTHTGEKPYKCRFENCDYKTIQSSTLKKHESKHTTR</sequence>
<feature type="transmembrane region" description="Helical" evidence="9">
    <location>
        <begin position="6"/>
        <end position="29"/>
    </location>
</feature>
<feature type="transmembrane region" description="Helical" evidence="9">
    <location>
        <begin position="111"/>
        <end position="128"/>
    </location>
</feature>
<comment type="subcellular location">
    <subcellularLocation>
        <location evidence="1">Membrane</location>
    </subcellularLocation>
</comment>
<dbReference type="EMBL" id="CAJPIZ010002442">
    <property type="protein sequence ID" value="CAG2105038.1"/>
    <property type="molecule type" value="Genomic_DNA"/>
</dbReference>
<feature type="domain" description="C2H2-type" evidence="10">
    <location>
        <begin position="460"/>
        <end position="489"/>
    </location>
</feature>
<keyword evidence="5" id="KW-0862">Zinc</keyword>
<dbReference type="EMBL" id="OC857017">
    <property type="protein sequence ID" value="CAD7624608.1"/>
    <property type="molecule type" value="Genomic_DNA"/>
</dbReference>
<keyword evidence="6 9" id="KW-1133">Transmembrane helix</keyword>
<dbReference type="GO" id="GO:0016020">
    <property type="term" value="C:membrane"/>
    <property type="evidence" value="ECO:0007669"/>
    <property type="project" value="UniProtKB-SubCell"/>
</dbReference>
<feature type="transmembrane region" description="Helical" evidence="9">
    <location>
        <begin position="134"/>
        <end position="157"/>
    </location>
</feature>
<keyword evidence="12" id="KW-1185">Reference proteome</keyword>
<gene>
    <name evidence="11" type="ORF">OSB1V03_LOCUS5051</name>
</gene>
<accession>A0A7R9PXQ1</accession>
<dbReference type="Gene3D" id="3.30.160.60">
    <property type="entry name" value="Classic Zinc Finger"/>
    <property type="match status" value="5"/>
</dbReference>
<dbReference type="InterPro" id="IPR036236">
    <property type="entry name" value="Znf_C2H2_sf"/>
</dbReference>
<feature type="domain" description="C2H2-type" evidence="10">
    <location>
        <begin position="601"/>
        <end position="631"/>
    </location>
</feature>
<evidence type="ECO:0000256" key="5">
    <source>
        <dbReference type="ARBA" id="ARBA00022833"/>
    </source>
</evidence>
<dbReference type="PROSITE" id="PS50157">
    <property type="entry name" value="ZINC_FINGER_C2H2_2"/>
    <property type="match status" value="5"/>
</dbReference>
<evidence type="ECO:0000256" key="7">
    <source>
        <dbReference type="ARBA" id="ARBA00023136"/>
    </source>
</evidence>
<protein>
    <recommendedName>
        <fullName evidence="10">C2H2-type domain-containing protein</fullName>
    </recommendedName>
</protein>
<feature type="transmembrane region" description="Helical" evidence="9">
    <location>
        <begin position="209"/>
        <end position="233"/>
    </location>
</feature>
<evidence type="ECO:0000256" key="6">
    <source>
        <dbReference type="ARBA" id="ARBA00022989"/>
    </source>
</evidence>
<feature type="domain" description="C2H2-type" evidence="10">
    <location>
        <begin position="744"/>
        <end position="771"/>
    </location>
</feature>
<evidence type="ECO:0000259" key="10">
    <source>
        <dbReference type="PROSITE" id="PS50157"/>
    </source>
</evidence>
<dbReference type="PANTHER" id="PTHR23235">
    <property type="entry name" value="KRUEPPEL-LIKE TRANSCRIPTION FACTOR"/>
    <property type="match status" value="1"/>
</dbReference>
<dbReference type="GO" id="GO:0008270">
    <property type="term" value="F:zinc ion binding"/>
    <property type="evidence" value="ECO:0007669"/>
    <property type="project" value="UniProtKB-KW"/>
</dbReference>
<dbReference type="GO" id="GO:0000981">
    <property type="term" value="F:DNA-binding transcription factor activity, RNA polymerase II-specific"/>
    <property type="evidence" value="ECO:0007669"/>
    <property type="project" value="TreeGrafter"/>
</dbReference>
<keyword evidence="2 9" id="KW-0812">Transmembrane</keyword>
<keyword evidence="3" id="KW-0479">Metal-binding</keyword>
<organism evidence="11">
    <name type="scientific">Medioppia subpectinata</name>
    <dbReference type="NCBI Taxonomy" id="1979941"/>
    <lineage>
        <taxon>Eukaryota</taxon>
        <taxon>Metazoa</taxon>
        <taxon>Ecdysozoa</taxon>
        <taxon>Arthropoda</taxon>
        <taxon>Chelicerata</taxon>
        <taxon>Arachnida</taxon>
        <taxon>Acari</taxon>
        <taxon>Acariformes</taxon>
        <taxon>Sarcoptiformes</taxon>
        <taxon>Oribatida</taxon>
        <taxon>Brachypylina</taxon>
        <taxon>Oppioidea</taxon>
        <taxon>Oppiidae</taxon>
        <taxon>Medioppia</taxon>
    </lineage>
</organism>
<dbReference type="AlphaFoldDB" id="A0A7R9PXQ1"/>
<evidence type="ECO:0000256" key="2">
    <source>
        <dbReference type="ARBA" id="ARBA00022692"/>
    </source>
</evidence>
<evidence type="ECO:0000256" key="8">
    <source>
        <dbReference type="PROSITE-ProRule" id="PRU00042"/>
    </source>
</evidence>
<feature type="transmembrane region" description="Helical" evidence="9">
    <location>
        <begin position="254"/>
        <end position="274"/>
    </location>
</feature>
<dbReference type="OrthoDB" id="1095242at2759"/>